<comment type="subcellular location">
    <subcellularLocation>
        <location evidence="2">Endoplasmic reticulum membrane</location>
        <topology evidence="2">Multi-pass membrane protein</topology>
    </subcellularLocation>
</comment>
<evidence type="ECO:0000256" key="1">
    <source>
        <dbReference type="ARBA" id="ARBA00001947"/>
    </source>
</evidence>
<keyword evidence="12 14" id="KW-0472">Membrane</keyword>
<evidence type="ECO:0000256" key="13">
    <source>
        <dbReference type="ARBA" id="ARBA00023160"/>
    </source>
</evidence>
<name>A0A8J4E081_9ACTN</name>
<keyword evidence="10" id="KW-0560">Oxidoreductase</keyword>
<keyword evidence="9 14" id="KW-1133">Transmembrane helix</keyword>
<comment type="caution">
    <text evidence="16">The sequence shown here is derived from an EMBL/GenBank/DDBJ whole genome shotgun (WGS) entry which is preliminary data.</text>
</comment>
<evidence type="ECO:0000256" key="5">
    <source>
        <dbReference type="ARBA" id="ARBA00022723"/>
    </source>
</evidence>
<dbReference type="GO" id="GO:0006633">
    <property type="term" value="P:fatty acid biosynthetic process"/>
    <property type="evidence" value="ECO:0007669"/>
    <property type="project" value="UniProtKB-KW"/>
</dbReference>
<evidence type="ECO:0000256" key="2">
    <source>
        <dbReference type="ARBA" id="ARBA00004477"/>
    </source>
</evidence>
<evidence type="ECO:0000256" key="3">
    <source>
        <dbReference type="ARBA" id="ARBA00022516"/>
    </source>
</evidence>
<proteinExistence type="predicted"/>
<feature type="transmembrane region" description="Helical" evidence="14">
    <location>
        <begin position="50"/>
        <end position="70"/>
    </location>
</feature>
<keyword evidence="13" id="KW-0275">Fatty acid biosynthesis</keyword>
<evidence type="ECO:0000256" key="6">
    <source>
        <dbReference type="ARBA" id="ARBA00022824"/>
    </source>
</evidence>
<dbReference type="GO" id="GO:0005506">
    <property type="term" value="F:iron ion binding"/>
    <property type="evidence" value="ECO:0007669"/>
    <property type="project" value="InterPro"/>
</dbReference>
<dbReference type="InterPro" id="IPR014430">
    <property type="entry name" value="Scs7"/>
</dbReference>
<feature type="transmembrane region" description="Helical" evidence="14">
    <location>
        <begin position="76"/>
        <end position="96"/>
    </location>
</feature>
<keyword evidence="11" id="KW-0443">Lipid metabolism</keyword>
<evidence type="ECO:0000256" key="8">
    <source>
        <dbReference type="ARBA" id="ARBA00022833"/>
    </source>
</evidence>
<dbReference type="GO" id="GO:0016020">
    <property type="term" value="C:membrane"/>
    <property type="evidence" value="ECO:0007669"/>
    <property type="project" value="InterPro"/>
</dbReference>
<evidence type="ECO:0000313" key="17">
    <source>
        <dbReference type="Proteomes" id="UP000612585"/>
    </source>
</evidence>
<sequence>MSTASFVGFFLLGVVLWTALEWLIHGKAGHRKKAKNPFAKEHAKHHATTSYIAGWPIKFVIVTPASLLVWGALMPVMGKVNAAGIVAGLALMYLYYEAVHRSIHRRAPRNRYDRWIRIHHVYHHFHNPQQNWGVTSPLWDKVFGTYVKVELPVSIPEKHVFPWMLDPDTGDLAAAYADDYVIRQRRRDGAPVETG</sequence>
<accession>A0A8J4E081</accession>
<dbReference type="PANTHER" id="PTHR12863:SF1">
    <property type="entry name" value="FATTY ACID 2-HYDROXYLASE"/>
    <property type="match status" value="1"/>
</dbReference>
<reference evidence="16" key="1">
    <citation type="submission" date="2021-01" db="EMBL/GenBank/DDBJ databases">
        <title>Whole genome shotgun sequence of Virgisporangium aurantiacum NBRC 16421.</title>
        <authorList>
            <person name="Komaki H."/>
            <person name="Tamura T."/>
        </authorList>
    </citation>
    <scope>NUCLEOTIDE SEQUENCE</scope>
    <source>
        <strain evidence="16">NBRC 16421</strain>
    </source>
</reference>
<evidence type="ECO:0000313" key="16">
    <source>
        <dbReference type="EMBL" id="GIJ56413.1"/>
    </source>
</evidence>
<protein>
    <recommendedName>
        <fullName evidence="15">Fatty acid hydroxylase domain-containing protein</fullName>
    </recommendedName>
</protein>
<gene>
    <name evidence="16" type="ORF">Vau01_039290</name>
</gene>
<keyword evidence="6" id="KW-0256">Endoplasmic reticulum</keyword>
<evidence type="ECO:0000256" key="4">
    <source>
        <dbReference type="ARBA" id="ARBA00022692"/>
    </source>
</evidence>
<dbReference type="GO" id="GO:0080132">
    <property type="term" value="F:fatty acid 2-hydroxylase activity"/>
    <property type="evidence" value="ECO:0007669"/>
    <property type="project" value="InterPro"/>
</dbReference>
<evidence type="ECO:0000256" key="14">
    <source>
        <dbReference type="SAM" id="Phobius"/>
    </source>
</evidence>
<keyword evidence="3" id="KW-0444">Lipid biosynthesis</keyword>
<keyword evidence="8" id="KW-0862">Zinc</keyword>
<dbReference type="PANTHER" id="PTHR12863">
    <property type="entry name" value="FATTY ACID HYDROXYLASE"/>
    <property type="match status" value="1"/>
</dbReference>
<feature type="transmembrane region" description="Helical" evidence="14">
    <location>
        <begin position="6"/>
        <end position="24"/>
    </location>
</feature>
<feature type="domain" description="Fatty acid hydroxylase" evidence="15">
    <location>
        <begin position="10"/>
        <end position="145"/>
    </location>
</feature>
<dbReference type="EMBL" id="BOPG01000024">
    <property type="protein sequence ID" value="GIJ56413.1"/>
    <property type="molecule type" value="Genomic_DNA"/>
</dbReference>
<dbReference type="InterPro" id="IPR006694">
    <property type="entry name" value="Fatty_acid_hydroxylase"/>
</dbReference>
<dbReference type="Pfam" id="PF04116">
    <property type="entry name" value="FA_hydroxylase"/>
    <property type="match status" value="1"/>
</dbReference>
<organism evidence="16 17">
    <name type="scientific">Virgisporangium aurantiacum</name>
    <dbReference type="NCBI Taxonomy" id="175570"/>
    <lineage>
        <taxon>Bacteria</taxon>
        <taxon>Bacillati</taxon>
        <taxon>Actinomycetota</taxon>
        <taxon>Actinomycetes</taxon>
        <taxon>Micromonosporales</taxon>
        <taxon>Micromonosporaceae</taxon>
        <taxon>Virgisporangium</taxon>
    </lineage>
</organism>
<keyword evidence="5" id="KW-0479">Metal-binding</keyword>
<keyword evidence="4 14" id="KW-0812">Transmembrane</keyword>
<dbReference type="Proteomes" id="UP000612585">
    <property type="component" value="Unassembled WGS sequence"/>
</dbReference>
<evidence type="ECO:0000256" key="12">
    <source>
        <dbReference type="ARBA" id="ARBA00023136"/>
    </source>
</evidence>
<dbReference type="RefSeq" id="WP_203994746.1">
    <property type="nucleotide sequence ID" value="NZ_BOPG01000024.1"/>
</dbReference>
<evidence type="ECO:0000259" key="15">
    <source>
        <dbReference type="Pfam" id="PF04116"/>
    </source>
</evidence>
<keyword evidence="17" id="KW-1185">Reference proteome</keyword>
<evidence type="ECO:0000256" key="9">
    <source>
        <dbReference type="ARBA" id="ARBA00022989"/>
    </source>
</evidence>
<comment type="cofactor">
    <cofactor evidence="1">
        <name>Zn(2+)</name>
        <dbReference type="ChEBI" id="CHEBI:29105"/>
    </cofactor>
</comment>
<evidence type="ECO:0000256" key="11">
    <source>
        <dbReference type="ARBA" id="ARBA00023098"/>
    </source>
</evidence>
<keyword evidence="7" id="KW-0276">Fatty acid metabolism</keyword>
<evidence type="ECO:0000256" key="7">
    <source>
        <dbReference type="ARBA" id="ARBA00022832"/>
    </source>
</evidence>
<dbReference type="AlphaFoldDB" id="A0A8J4E081"/>
<evidence type="ECO:0000256" key="10">
    <source>
        <dbReference type="ARBA" id="ARBA00023002"/>
    </source>
</evidence>